<dbReference type="PANTHER" id="PTHR12756">
    <property type="entry name" value="CYTOSOLIC CARBOXYPEPTIDASE"/>
    <property type="match status" value="1"/>
</dbReference>
<dbReference type="eggNOG" id="KOG3641">
    <property type="taxonomic scope" value="Eukaryota"/>
</dbReference>
<dbReference type="OMA" id="FACIQPY"/>
<dbReference type="InterPro" id="IPR050821">
    <property type="entry name" value="Cytosolic_carboxypeptidase"/>
</dbReference>
<dbReference type="InParanoid" id="A0A067R2M9"/>
<sequence>RVYAKIASRVNSILPFIKIAYPDMMGSDSSKELEPLNIKDRRVCRAKLLACVERGFSEFEGSNKVVYELDTLITELPPQRQNSSTNRLLVNSDELHLGQKDGTKSHLCFESRFESGNLRKVIQISPKEYDLILMPDVNSSHHHQWFYFEVSNMESNFPYVFNIVNCEKQNSQFNYGMKPIMYSVRESVLGRPGWVRVGTDICYYRNWYQNITSRKPRSYLTTAFTIAFPHSYDVCYIAYHYPYTYSQLLAQIWKWSVSVDSTSIYFRAESICSSLNNNETPLITVTAAESETNSVAMREIIFLTARVHPGESNSSWVMQGTLEKLLSNSPAAVSLRSKYVFKIIPMLNMEGVINGCHRCGLTNEDLNRRWSHPNKYLHPVIYHTKGLLEYCVFVLKKPPYVFCDYHGHSRRKNVFLYGCSNSDSWSDIDRSVPDNPADYLLLPHLMQHFSPAFSLQLCSFRVERERESTARVTLWREFGIKRSYTMESSYCGCDQGLYEV</sequence>
<keyword evidence="6" id="KW-1185">Reference proteome</keyword>
<dbReference type="PROSITE" id="PS52035">
    <property type="entry name" value="PEPTIDASE_M14"/>
    <property type="match status" value="1"/>
</dbReference>
<evidence type="ECO:0000259" key="4">
    <source>
        <dbReference type="PROSITE" id="PS52035"/>
    </source>
</evidence>
<comment type="similarity">
    <text evidence="2 3">Belongs to the peptidase M14 family.</text>
</comment>
<dbReference type="Gene3D" id="3.40.630.10">
    <property type="entry name" value="Zn peptidases"/>
    <property type="match status" value="1"/>
</dbReference>
<dbReference type="InterPro" id="IPR000834">
    <property type="entry name" value="Peptidase_M14"/>
</dbReference>
<accession>A0A067R2M9</accession>
<evidence type="ECO:0000256" key="2">
    <source>
        <dbReference type="ARBA" id="ARBA00005988"/>
    </source>
</evidence>
<dbReference type="PANTHER" id="PTHR12756:SF11">
    <property type="entry name" value="CYTOSOLIC CARBOXYPEPTIDASE 1"/>
    <property type="match status" value="1"/>
</dbReference>
<dbReference type="GO" id="GO:0004181">
    <property type="term" value="F:metallocarboxypeptidase activity"/>
    <property type="evidence" value="ECO:0007669"/>
    <property type="project" value="InterPro"/>
</dbReference>
<feature type="non-terminal residue" evidence="5">
    <location>
        <position position="1"/>
    </location>
</feature>
<feature type="domain" description="Peptidase M14" evidence="4">
    <location>
        <begin position="241"/>
        <end position="500"/>
    </location>
</feature>
<dbReference type="AlphaFoldDB" id="A0A067R2M9"/>
<dbReference type="Proteomes" id="UP000027135">
    <property type="component" value="Unassembled WGS sequence"/>
</dbReference>
<comment type="cofactor">
    <cofactor evidence="1">
        <name>Zn(2+)</name>
        <dbReference type="ChEBI" id="CHEBI:29105"/>
    </cofactor>
</comment>
<keyword evidence="5" id="KW-0645">Protease</keyword>
<name>A0A067R2M9_ZOONE</name>
<evidence type="ECO:0000256" key="1">
    <source>
        <dbReference type="ARBA" id="ARBA00001947"/>
    </source>
</evidence>
<keyword evidence="5" id="KW-0378">Hydrolase</keyword>
<dbReference type="Gene3D" id="2.60.40.3120">
    <property type="match status" value="1"/>
</dbReference>
<dbReference type="SUPFAM" id="SSF53187">
    <property type="entry name" value="Zn-dependent exopeptidases"/>
    <property type="match status" value="1"/>
</dbReference>
<feature type="active site" description="Proton donor/acceptor" evidence="3">
    <location>
        <position position="487"/>
    </location>
</feature>
<evidence type="ECO:0000256" key="3">
    <source>
        <dbReference type="PROSITE-ProRule" id="PRU01379"/>
    </source>
</evidence>
<proteinExistence type="inferred from homology"/>
<gene>
    <name evidence="5" type="ORF">L798_09686</name>
</gene>
<dbReference type="EMBL" id="KK852804">
    <property type="protein sequence ID" value="KDR16267.1"/>
    <property type="molecule type" value="Genomic_DNA"/>
</dbReference>
<dbReference type="InterPro" id="IPR040626">
    <property type="entry name" value="Pepdidase_M14_N"/>
</dbReference>
<keyword evidence="5" id="KW-0121">Carboxypeptidase</keyword>
<evidence type="ECO:0000313" key="5">
    <source>
        <dbReference type="EMBL" id="KDR16267.1"/>
    </source>
</evidence>
<dbReference type="GO" id="GO:0006508">
    <property type="term" value="P:proteolysis"/>
    <property type="evidence" value="ECO:0007669"/>
    <property type="project" value="InterPro"/>
</dbReference>
<evidence type="ECO:0000313" key="6">
    <source>
        <dbReference type="Proteomes" id="UP000027135"/>
    </source>
</evidence>
<dbReference type="Pfam" id="PF18027">
    <property type="entry name" value="Pepdidase_M14_N"/>
    <property type="match status" value="1"/>
</dbReference>
<dbReference type="GO" id="GO:0008270">
    <property type="term" value="F:zinc ion binding"/>
    <property type="evidence" value="ECO:0007669"/>
    <property type="project" value="InterPro"/>
</dbReference>
<dbReference type="STRING" id="136037.A0A067R2M9"/>
<protein>
    <submittedName>
        <fullName evidence="5">Cytosolic carboxypeptidase 1</fullName>
    </submittedName>
</protein>
<reference evidence="5 6" key="1">
    <citation type="journal article" date="2014" name="Nat. Commun.">
        <title>Molecular traces of alternative social organization in a termite genome.</title>
        <authorList>
            <person name="Terrapon N."/>
            <person name="Li C."/>
            <person name="Robertson H.M."/>
            <person name="Ji L."/>
            <person name="Meng X."/>
            <person name="Booth W."/>
            <person name="Chen Z."/>
            <person name="Childers C.P."/>
            <person name="Glastad K.M."/>
            <person name="Gokhale K."/>
            <person name="Gowin J."/>
            <person name="Gronenberg W."/>
            <person name="Hermansen R.A."/>
            <person name="Hu H."/>
            <person name="Hunt B.G."/>
            <person name="Huylmans A.K."/>
            <person name="Khalil S.M."/>
            <person name="Mitchell R.D."/>
            <person name="Munoz-Torres M.C."/>
            <person name="Mustard J.A."/>
            <person name="Pan H."/>
            <person name="Reese J.T."/>
            <person name="Scharf M.E."/>
            <person name="Sun F."/>
            <person name="Vogel H."/>
            <person name="Xiao J."/>
            <person name="Yang W."/>
            <person name="Yang Z."/>
            <person name="Yang Z."/>
            <person name="Zhou J."/>
            <person name="Zhu J."/>
            <person name="Brent C.S."/>
            <person name="Elsik C.G."/>
            <person name="Goodisman M.A."/>
            <person name="Liberles D.A."/>
            <person name="Roe R.M."/>
            <person name="Vargo E.L."/>
            <person name="Vilcinskas A."/>
            <person name="Wang J."/>
            <person name="Bornberg-Bauer E."/>
            <person name="Korb J."/>
            <person name="Zhang G."/>
            <person name="Liebig J."/>
        </authorList>
    </citation>
    <scope>NUCLEOTIDE SEQUENCE [LARGE SCALE GENOMIC DNA]</scope>
    <source>
        <tissue evidence="5">Whole organism</tissue>
    </source>
</reference>
<organism evidence="5 6">
    <name type="scientific">Zootermopsis nevadensis</name>
    <name type="common">Dampwood termite</name>
    <dbReference type="NCBI Taxonomy" id="136037"/>
    <lineage>
        <taxon>Eukaryota</taxon>
        <taxon>Metazoa</taxon>
        <taxon>Ecdysozoa</taxon>
        <taxon>Arthropoda</taxon>
        <taxon>Hexapoda</taxon>
        <taxon>Insecta</taxon>
        <taxon>Pterygota</taxon>
        <taxon>Neoptera</taxon>
        <taxon>Polyneoptera</taxon>
        <taxon>Dictyoptera</taxon>
        <taxon>Blattodea</taxon>
        <taxon>Blattoidea</taxon>
        <taxon>Termitoidae</taxon>
        <taxon>Termopsidae</taxon>
        <taxon>Zootermopsis</taxon>
    </lineage>
</organism>
<dbReference type="Pfam" id="PF00246">
    <property type="entry name" value="Peptidase_M14"/>
    <property type="match status" value="1"/>
</dbReference>